<keyword evidence="2" id="KW-0472">Membrane</keyword>
<keyword evidence="4" id="KW-1185">Reference proteome</keyword>
<feature type="compositionally biased region" description="Basic residues" evidence="1">
    <location>
        <begin position="88"/>
        <end position="101"/>
    </location>
</feature>
<organism evidence="3 4">
    <name type="scientific">Phyllosticta citricarpa</name>
    <dbReference type="NCBI Taxonomy" id="55181"/>
    <lineage>
        <taxon>Eukaryota</taxon>
        <taxon>Fungi</taxon>
        <taxon>Dikarya</taxon>
        <taxon>Ascomycota</taxon>
        <taxon>Pezizomycotina</taxon>
        <taxon>Dothideomycetes</taxon>
        <taxon>Dothideomycetes incertae sedis</taxon>
        <taxon>Botryosphaeriales</taxon>
        <taxon>Phyllostictaceae</taxon>
        <taxon>Phyllosticta</taxon>
    </lineage>
</organism>
<feature type="transmembrane region" description="Helical" evidence="2">
    <location>
        <begin position="146"/>
        <end position="172"/>
    </location>
</feature>
<evidence type="ECO:0000256" key="1">
    <source>
        <dbReference type="SAM" id="MobiDB-lite"/>
    </source>
</evidence>
<protein>
    <submittedName>
        <fullName evidence="3">Uncharacterized protein</fullName>
    </submittedName>
</protein>
<keyword evidence="2" id="KW-0812">Transmembrane</keyword>
<keyword evidence="2" id="KW-1133">Transmembrane helix</keyword>
<proteinExistence type="predicted"/>
<name>A0ABR1MK36_9PEZI</name>
<comment type="caution">
    <text evidence="3">The sequence shown here is derived from an EMBL/GenBank/DDBJ whole genome shotgun (WGS) entry which is preliminary data.</text>
</comment>
<feature type="compositionally biased region" description="Polar residues" evidence="1">
    <location>
        <begin position="108"/>
        <end position="122"/>
    </location>
</feature>
<dbReference type="Proteomes" id="UP001365128">
    <property type="component" value="Unassembled WGS sequence"/>
</dbReference>
<feature type="region of interest" description="Disordered" evidence="1">
    <location>
        <begin position="80"/>
        <end position="126"/>
    </location>
</feature>
<evidence type="ECO:0000313" key="3">
    <source>
        <dbReference type="EMBL" id="KAK7551561.1"/>
    </source>
</evidence>
<evidence type="ECO:0000256" key="2">
    <source>
        <dbReference type="SAM" id="Phobius"/>
    </source>
</evidence>
<dbReference type="EMBL" id="JBBPDW010000006">
    <property type="protein sequence ID" value="KAK7551561.1"/>
    <property type="molecule type" value="Genomic_DNA"/>
</dbReference>
<reference evidence="3 4" key="1">
    <citation type="submission" date="2024-04" db="EMBL/GenBank/DDBJ databases">
        <title>Phyllosticta paracitricarpa is synonymous to the EU quarantine fungus P. citricarpa based on phylogenomic analyses.</title>
        <authorList>
            <consortium name="Lawrence Berkeley National Laboratory"/>
            <person name="Van Ingen-Buijs V.A."/>
            <person name="Van Westerhoven A.C."/>
            <person name="Haridas S."/>
            <person name="Skiadas P."/>
            <person name="Martin F."/>
            <person name="Groenewald J.Z."/>
            <person name="Crous P.W."/>
            <person name="Seidl M.F."/>
        </authorList>
    </citation>
    <scope>NUCLEOTIDE SEQUENCE [LARGE SCALE GENOMIC DNA]</scope>
    <source>
        <strain evidence="3 4">CBS 122670</strain>
    </source>
</reference>
<feature type="transmembrane region" description="Helical" evidence="2">
    <location>
        <begin position="207"/>
        <end position="227"/>
    </location>
</feature>
<gene>
    <name evidence="3" type="ORF">IWX46DRAFT_388376</name>
</gene>
<sequence length="236" mass="25766">MDSRSTACLFAPLRRRLSFSVCPNFRLITVALFVTHFAHTGLCLLDTHPSPQNSQTNQYSSICSADFSWCLEKANKVQETHTATPRLSPRHLATHSTHNPHRTAAAPIQSNPKAPSQRISSSPDPPGLNFPQTNMLTTPEPPIQTLWPTLSIFALILTIFLIIHIIITAIATTNPAHTFTARKTAVLFCVALAPVAVYGAIPTVCVMAPRVVGEVVLVWGVCGVLLGKWRRVFGRG</sequence>
<feature type="transmembrane region" description="Helical" evidence="2">
    <location>
        <begin position="184"/>
        <end position="201"/>
    </location>
</feature>
<evidence type="ECO:0000313" key="4">
    <source>
        <dbReference type="Proteomes" id="UP001365128"/>
    </source>
</evidence>
<accession>A0ABR1MK36</accession>